<evidence type="ECO:0000256" key="7">
    <source>
        <dbReference type="ARBA" id="ARBA00023269"/>
    </source>
</evidence>
<protein>
    <submittedName>
        <fullName evidence="9">Uncharacterized protein</fullName>
    </submittedName>
</protein>
<gene>
    <name evidence="9" type="ORF">MSPICULIGERA_LOCUS22373</name>
</gene>
<feature type="compositionally biased region" description="Polar residues" evidence="8">
    <location>
        <begin position="69"/>
        <end position="81"/>
    </location>
</feature>
<sequence>MDKYRIYNDRGISQMGNVRVTVETSTSSMMEQRRDASSNAFRDLTNASVLSTPLTHKAVALAHHPRPGPSQSTATPITPQSARKRAGPKQANGRYKYGYRALQEIRHLQKTTNNLIPKMSFARLVKAIAMRVSHVQDLRWNVAAMAACQEPPLTEYCIYHYAKLL</sequence>
<keyword evidence="6" id="KW-0539">Nucleus</keyword>
<evidence type="ECO:0000256" key="8">
    <source>
        <dbReference type="SAM" id="MobiDB-lite"/>
    </source>
</evidence>
<dbReference type="SMART" id="SM00428">
    <property type="entry name" value="H3"/>
    <property type="match status" value="1"/>
</dbReference>
<dbReference type="SUPFAM" id="SSF47113">
    <property type="entry name" value="Histone-fold"/>
    <property type="match status" value="1"/>
</dbReference>
<dbReference type="Gene3D" id="1.10.20.10">
    <property type="entry name" value="Histone, subunit A"/>
    <property type="match status" value="1"/>
</dbReference>
<keyword evidence="10" id="KW-1185">Reference proteome</keyword>
<dbReference type="InterPro" id="IPR000164">
    <property type="entry name" value="Histone_H3/CENP-A"/>
</dbReference>
<dbReference type="Proteomes" id="UP001177023">
    <property type="component" value="Unassembled WGS sequence"/>
</dbReference>
<comment type="similarity">
    <text evidence="3">Belongs to the histone H3 family.</text>
</comment>
<keyword evidence="5" id="KW-0238">DNA-binding</keyword>
<evidence type="ECO:0000256" key="3">
    <source>
        <dbReference type="ARBA" id="ARBA00010343"/>
    </source>
</evidence>
<dbReference type="PANTHER" id="PTHR45810:SF17">
    <property type="entry name" value="HISTONE H3-LIKE CENTROMERIC PROTEIN A"/>
    <property type="match status" value="1"/>
</dbReference>
<evidence type="ECO:0000256" key="5">
    <source>
        <dbReference type="ARBA" id="ARBA00023125"/>
    </source>
</evidence>
<dbReference type="GO" id="GO:0003677">
    <property type="term" value="F:DNA binding"/>
    <property type="evidence" value="ECO:0007669"/>
    <property type="project" value="UniProtKB-KW"/>
</dbReference>
<evidence type="ECO:0000313" key="9">
    <source>
        <dbReference type="EMBL" id="CAJ0584314.1"/>
    </source>
</evidence>
<comment type="subcellular location">
    <subcellularLocation>
        <location evidence="2">Chromosome</location>
    </subcellularLocation>
    <subcellularLocation>
        <location evidence="1">Nucleus</location>
    </subcellularLocation>
</comment>
<evidence type="ECO:0000256" key="4">
    <source>
        <dbReference type="ARBA" id="ARBA00022454"/>
    </source>
</evidence>
<dbReference type="GO" id="GO:0030527">
    <property type="term" value="F:structural constituent of chromatin"/>
    <property type="evidence" value="ECO:0007669"/>
    <property type="project" value="InterPro"/>
</dbReference>
<keyword evidence="4" id="KW-0158">Chromosome</keyword>
<dbReference type="GO" id="GO:0046982">
    <property type="term" value="F:protein heterodimerization activity"/>
    <property type="evidence" value="ECO:0007669"/>
    <property type="project" value="InterPro"/>
</dbReference>
<feature type="non-terminal residue" evidence="9">
    <location>
        <position position="1"/>
    </location>
</feature>
<proteinExistence type="inferred from homology"/>
<reference evidence="9" key="1">
    <citation type="submission" date="2023-06" db="EMBL/GenBank/DDBJ databases">
        <authorList>
            <person name="Delattre M."/>
        </authorList>
    </citation>
    <scope>NUCLEOTIDE SEQUENCE</scope>
    <source>
        <strain evidence="9">AF72</strain>
    </source>
</reference>
<evidence type="ECO:0000313" key="10">
    <source>
        <dbReference type="Proteomes" id="UP001177023"/>
    </source>
</evidence>
<organism evidence="9 10">
    <name type="scientific">Mesorhabditis spiculigera</name>
    <dbReference type="NCBI Taxonomy" id="96644"/>
    <lineage>
        <taxon>Eukaryota</taxon>
        <taxon>Metazoa</taxon>
        <taxon>Ecdysozoa</taxon>
        <taxon>Nematoda</taxon>
        <taxon>Chromadorea</taxon>
        <taxon>Rhabditida</taxon>
        <taxon>Rhabditina</taxon>
        <taxon>Rhabditomorpha</taxon>
        <taxon>Rhabditoidea</taxon>
        <taxon>Rhabditidae</taxon>
        <taxon>Mesorhabditinae</taxon>
        <taxon>Mesorhabditis</taxon>
    </lineage>
</organism>
<accession>A0AA36GAU4</accession>
<dbReference type="EMBL" id="CATQJA010002691">
    <property type="protein sequence ID" value="CAJ0584314.1"/>
    <property type="molecule type" value="Genomic_DNA"/>
</dbReference>
<evidence type="ECO:0000256" key="2">
    <source>
        <dbReference type="ARBA" id="ARBA00004286"/>
    </source>
</evidence>
<dbReference type="AlphaFoldDB" id="A0AA36GAU4"/>
<dbReference type="GO" id="GO:0000786">
    <property type="term" value="C:nucleosome"/>
    <property type="evidence" value="ECO:0007669"/>
    <property type="project" value="UniProtKB-KW"/>
</dbReference>
<feature type="region of interest" description="Disordered" evidence="8">
    <location>
        <begin position="62"/>
        <end position="90"/>
    </location>
</feature>
<evidence type="ECO:0000256" key="6">
    <source>
        <dbReference type="ARBA" id="ARBA00023242"/>
    </source>
</evidence>
<comment type="caution">
    <text evidence="9">The sequence shown here is derived from an EMBL/GenBank/DDBJ whole genome shotgun (WGS) entry which is preliminary data.</text>
</comment>
<dbReference type="InterPro" id="IPR009072">
    <property type="entry name" value="Histone-fold"/>
</dbReference>
<dbReference type="PANTHER" id="PTHR45810">
    <property type="entry name" value="HISTONE H3.2"/>
    <property type="match status" value="1"/>
</dbReference>
<keyword evidence="7" id="KW-0544">Nucleosome core</keyword>
<name>A0AA36GAU4_9BILA</name>
<dbReference type="GO" id="GO:0005634">
    <property type="term" value="C:nucleus"/>
    <property type="evidence" value="ECO:0007669"/>
    <property type="project" value="UniProtKB-SubCell"/>
</dbReference>
<evidence type="ECO:0000256" key="1">
    <source>
        <dbReference type="ARBA" id="ARBA00004123"/>
    </source>
</evidence>